<dbReference type="OrthoDB" id="9770388at2"/>
<sequence length="377" mass="39442">MRASELGLQFGSLERGRLNAITDVPGVLVGHSTVIEGDGDLHVGRGPVRTGVTVIRPHDGEPFSEPVFGGFHRLNGNGEFTGIHWVEESGLVTGDIALTNTHSVGVVRDTLVDMTATRLGSRGDEWFLPLVGETWDGVLNDIVGQHVTPRHVREAWGYAHSGPVAEGSVGGGTGMICHGFKGGIGTSSRVVAIGGTEYTVGVLLQANHGRRERLTIAGVPVGRLIPDAEVPVPHSAPGQGAGSVIGVIATDAPLLPHQCRRLAQRAGLGIARCGAVGEHSSGDLFLAFSTASRGSIPPDDGHDGRADRLTLDALANRAVGQLFDAVVDATEEAVVNAMLGATTMTGRDGATAHAMPHDRLREIFDTDASPERIPQER</sequence>
<dbReference type="PANTHER" id="PTHR36512:SF3">
    <property type="entry name" value="BLR5678 PROTEIN"/>
    <property type="match status" value="1"/>
</dbReference>
<comment type="similarity">
    <text evidence="1">Belongs to the peptidase S58 family.</text>
</comment>
<keyword evidence="3" id="KW-1185">Reference proteome</keyword>
<evidence type="ECO:0000256" key="1">
    <source>
        <dbReference type="ARBA" id="ARBA00007068"/>
    </source>
</evidence>
<dbReference type="InterPro" id="IPR016117">
    <property type="entry name" value="ArgJ-like_dom_sf"/>
</dbReference>
<protein>
    <submittedName>
        <fullName evidence="2">Aminopeptidase</fullName>
    </submittedName>
</protein>
<proteinExistence type="inferred from homology"/>
<keyword evidence="2" id="KW-0645">Protease</keyword>
<dbReference type="InterPro" id="IPR005321">
    <property type="entry name" value="Peptidase_S58_DmpA"/>
</dbReference>
<dbReference type="Proteomes" id="UP000244729">
    <property type="component" value="Chromosome"/>
</dbReference>
<dbReference type="Gene3D" id="3.60.70.12">
    <property type="entry name" value="L-amino peptidase D-ALA esterase/amidase"/>
    <property type="match status" value="1"/>
</dbReference>
<evidence type="ECO:0000313" key="3">
    <source>
        <dbReference type="Proteomes" id="UP000244729"/>
    </source>
</evidence>
<dbReference type="KEGG" id="agm:DCE93_00230"/>
<dbReference type="AlphaFoldDB" id="A0A2S0WSH2"/>
<dbReference type="Pfam" id="PF03576">
    <property type="entry name" value="Peptidase_S58"/>
    <property type="match status" value="1"/>
</dbReference>
<dbReference type="RefSeq" id="WP_108594120.1">
    <property type="nucleotide sequence ID" value="NZ_CP028913.1"/>
</dbReference>
<dbReference type="CDD" id="cd02253">
    <property type="entry name" value="DmpA"/>
    <property type="match status" value="1"/>
</dbReference>
<reference evidence="2 3" key="1">
    <citation type="submission" date="2018-04" db="EMBL/GenBank/DDBJ databases">
        <authorList>
            <person name="Li J."/>
        </authorList>
    </citation>
    <scope>NUCLEOTIDE SEQUENCE [LARGE SCALE GENOMIC DNA]</scope>
    <source>
        <strain evidence="3">30A</strain>
    </source>
</reference>
<gene>
    <name evidence="2" type="ORF">DCE93_00230</name>
</gene>
<accession>A0A2S0WSH2</accession>
<dbReference type="PANTHER" id="PTHR36512">
    <property type="entry name" value="D-AMINOPEPTIDASE"/>
    <property type="match status" value="1"/>
</dbReference>
<organism evidence="2 3">
    <name type="scientific">Agromyces badenianii</name>
    <dbReference type="NCBI Taxonomy" id="2080742"/>
    <lineage>
        <taxon>Bacteria</taxon>
        <taxon>Bacillati</taxon>
        <taxon>Actinomycetota</taxon>
        <taxon>Actinomycetes</taxon>
        <taxon>Micrococcales</taxon>
        <taxon>Microbacteriaceae</taxon>
        <taxon>Agromyces</taxon>
    </lineage>
</organism>
<name>A0A2S0WSH2_9MICO</name>
<evidence type="ECO:0000313" key="2">
    <source>
        <dbReference type="EMBL" id="AWB94293.1"/>
    </source>
</evidence>
<dbReference type="EMBL" id="CP028913">
    <property type="protein sequence ID" value="AWB94293.1"/>
    <property type="molecule type" value="Genomic_DNA"/>
</dbReference>
<dbReference type="GO" id="GO:0004177">
    <property type="term" value="F:aminopeptidase activity"/>
    <property type="evidence" value="ECO:0007669"/>
    <property type="project" value="UniProtKB-KW"/>
</dbReference>
<dbReference type="SUPFAM" id="SSF56266">
    <property type="entry name" value="DmpA/ArgJ-like"/>
    <property type="match status" value="1"/>
</dbReference>
<keyword evidence="2" id="KW-0378">Hydrolase</keyword>
<keyword evidence="2" id="KW-0031">Aminopeptidase</keyword>